<protein>
    <submittedName>
        <fullName evidence="1">Uncharacterized protein</fullName>
    </submittedName>
</protein>
<evidence type="ECO:0000313" key="2">
    <source>
        <dbReference type="Proteomes" id="UP000770785"/>
    </source>
</evidence>
<sequence>MYYAFITSLVFIVTVNSLTGQSPAPQFMSMVQVTSVEDCYEDATCTQQRRKTYRPGDFHQWGFNDSTCIVTAIDHKSSYTFTKTGKDEWIEKKTSQDSVVAYTFLLRRDKIYRDILEFLGDPDGGVCGTYYAILDFYAVDTVRVK</sequence>
<dbReference type="RefSeq" id="WP_168039968.1">
    <property type="nucleotide sequence ID" value="NZ_JAATJH010000009.1"/>
</dbReference>
<accession>A0ABX0XFU3</accession>
<organism evidence="1 2">
    <name type="scientific">Neolewinella antarctica</name>
    <dbReference type="NCBI Taxonomy" id="442734"/>
    <lineage>
        <taxon>Bacteria</taxon>
        <taxon>Pseudomonadati</taxon>
        <taxon>Bacteroidota</taxon>
        <taxon>Saprospiria</taxon>
        <taxon>Saprospirales</taxon>
        <taxon>Lewinellaceae</taxon>
        <taxon>Neolewinella</taxon>
    </lineage>
</organism>
<comment type="caution">
    <text evidence="1">The sequence shown here is derived from an EMBL/GenBank/DDBJ whole genome shotgun (WGS) entry which is preliminary data.</text>
</comment>
<gene>
    <name evidence="1" type="ORF">GGR27_003715</name>
</gene>
<keyword evidence="2" id="KW-1185">Reference proteome</keyword>
<name>A0ABX0XFU3_9BACT</name>
<dbReference type="Proteomes" id="UP000770785">
    <property type="component" value="Unassembled WGS sequence"/>
</dbReference>
<evidence type="ECO:0000313" key="1">
    <source>
        <dbReference type="EMBL" id="NJC28194.1"/>
    </source>
</evidence>
<proteinExistence type="predicted"/>
<reference evidence="1 2" key="1">
    <citation type="submission" date="2020-03" db="EMBL/GenBank/DDBJ databases">
        <title>Genomic Encyclopedia of Type Strains, Phase IV (KMG-IV): sequencing the most valuable type-strain genomes for metagenomic binning, comparative biology and taxonomic classification.</title>
        <authorList>
            <person name="Goeker M."/>
        </authorList>
    </citation>
    <scope>NUCLEOTIDE SEQUENCE [LARGE SCALE GENOMIC DNA]</scope>
    <source>
        <strain evidence="1 2">DSM 105096</strain>
    </source>
</reference>
<dbReference type="EMBL" id="JAATJH010000009">
    <property type="protein sequence ID" value="NJC28194.1"/>
    <property type="molecule type" value="Genomic_DNA"/>
</dbReference>